<evidence type="ECO:0000256" key="9">
    <source>
        <dbReference type="PROSITE-ProRule" id="PRU00703"/>
    </source>
</evidence>
<dbReference type="InterPro" id="IPR036318">
    <property type="entry name" value="FAD-bd_PCMH-like_sf"/>
</dbReference>
<dbReference type="InterPro" id="IPR002550">
    <property type="entry name" value="CNNM"/>
</dbReference>
<accession>A0A285UDV2</accession>
<sequence length="496" mass="56536">MYFCIKYFMIKLLNNFFYIGGVHFVRIPHSGLEQRTYLDGDIVELTIRLAIFAILIIFSGFFVATEFAIVKVRATRIDQLVEEGNRKAIRAKKVIDNLDEYLSACQLGITITSLGLGWLGEPTIAKILHPLFEMMGLNVEATAVAVISFIIAFSIVTFVHVVAGELAPKTLAIQRAEWVTLNFAGTLVGFYKLMYPFIHFLNLSARGLSRLFGLKPVTENENAHTEEELRMIMADSLKSGEINHSEFEYVNSIFEFSDRTAKEIMVPRTEIISFDKDLTVKEIFEVMGVEQYTRYPIIDGDKDHVIGLVNLKHLLTAYIKDPVNGDKPVMEYMQPVIRVFETIPISDLLLKIQQERIHMAILMDEYGGTSGLVTIEDIIEEIVGDIQDEFDEDEIPEVQEISEGHYIIDAKLLLDEVNDMLGTNIDEEDIDTLGGWFLTKRFDAVEGDSFEFEGYEFKVKELDGHHILYIEVMKLNEETDEILLGNMDELKQPIEE</sequence>
<dbReference type="InterPro" id="IPR016169">
    <property type="entry name" value="FAD-bd_PCMH_sub2"/>
</dbReference>
<feature type="domain" description="CBS" evidence="12">
    <location>
        <begin position="330"/>
        <end position="389"/>
    </location>
</feature>
<keyword evidence="7 9" id="KW-0129">CBS domain</keyword>
<dbReference type="InterPro" id="IPR046342">
    <property type="entry name" value="CBS_dom_sf"/>
</dbReference>
<comment type="similarity">
    <text evidence="2">Belongs to the UPF0053 family.</text>
</comment>
<dbReference type="PANTHER" id="PTHR43099:SF2">
    <property type="entry name" value="UPF0053 PROTEIN YRKA"/>
    <property type="match status" value="1"/>
</dbReference>
<evidence type="ECO:0000259" key="13">
    <source>
        <dbReference type="PROSITE" id="PS51846"/>
    </source>
</evidence>
<keyword evidence="15" id="KW-1185">Reference proteome</keyword>
<evidence type="ECO:0000256" key="6">
    <source>
        <dbReference type="ARBA" id="ARBA00022989"/>
    </source>
</evidence>
<evidence type="ECO:0000259" key="12">
    <source>
        <dbReference type="PROSITE" id="PS51371"/>
    </source>
</evidence>
<dbReference type="GO" id="GO:0005886">
    <property type="term" value="C:plasma membrane"/>
    <property type="evidence" value="ECO:0007669"/>
    <property type="project" value="UniProtKB-SubCell"/>
</dbReference>
<evidence type="ECO:0000313" key="14">
    <source>
        <dbReference type="EMBL" id="SOC40060.1"/>
    </source>
</evidence>
<reference evidence="15" key="1">
    <citation type="submission" date="2017-08" db="EMBL/GenBank/DDBJ databases">
        <authorList>
            <person name="Varghese N."/>
            <person name="Submissions S."/>
        </authorList>
    </citation>
    <scope>NUCLEOTIDE SEQUENCE [LARGE SCALE GENOMIC DNA]</scope>
    <source>
        <strain evidence="15">JC23</strain>
    </source>
</reference>
<dbReference type="Gene3D" id="3.30.465.10">
    <property type="match status" value="1"/>
</dbReference>
<keyword evidence="6 10" id="KW-1133">Transmembrane helix</keyword>
<dbReference type="Pfam" id="PF01595">
    <property type="entry name" value="CNNM"/>
    <property type="match status" value="1"/>
</dbReference>
<evidence type="ECO:0000256" key="10">
    <source>
        <dbReference type="PROSITE-ProRule" id="PRU01193"/>
    </source>
</evidence>
<protein>
    <submittedName>
        <fullName evidence="14">CBS domain containing-hemolysin-like protein</fullName>
    </submittedName>
</protein>
<feature type="transmembrane region" description="Helical" evidence="11">
    <location>
        <begin position="12"/>
        <end position="29"/>
    </location>
</feature>
<dbReference type="FunFam" id="3.10.580.10:FF:000002">
    <property type="entry name" value="Magnesium/cobalt efflux protein CorC"/>
    <property type="match status" value="1"/>
</dbReference>
<dbReference type="GO" id="GO:0050660">
    <property type="term" value="F:flavin adenine dinucleotide binding"/>
    <property type="evidence" value="ECO:0007669"/>
    <property type="project" value="InterPro"/>
</dbReference>
<keyword evidence="4 10" id="KW-0812">Transmembrane</keyword>
<dbReference type="SUPFAM" id="SSF54631">
    <property type="entry name" value="CBS-domain pair"/>
    <property type="match status" value="1"/>
</dbReference>
<dbReference type="Pfam" id="PF03471">
    <property type="entry name" value="CorC_HlyC"/>
    <property type="match status" value="1"/>
</dbReference>
<feature type="transmembrane region" description="Helical" evidence="11">
    <location>
        <begin position="49"/>
        <end position="70"/>
    </location>
</feature>
<name>A0A285UDV2_9BACL</name>
<dbReference type="InterPro" id="IPR044751">
    <property type="entry name" value="Ion_transp-like_CBS"/>
</dbReference>
<keyword evidence="5" id="KW-0677">Repeat</keyword>
<organism evidence="14 15">
    <name type="scientific">Ureibacillus acetophenoni</name>
    <dbReference type="NCBI Taxonomy" id="614649"/>
    <lineage>
        <taxon>Bacteria</taxon>
        <taxon>Bacillati</taxon>
        <taxon>Bacillota</taxon>
        <taxon>Bacilli</taxon>
        <taxon>Bacillales</taxon>
        <taxon>Caryophanaceae</taxon>
        <taxon>Ureibacillus</taxon>
    </lineage>
</organism>
<evidence type="ECO:0000256" key="5">
    <source>
        <dbReference type="ARBA" id="ARBA00022737"/>
    </source>
</evidence>
<keyword evidence="3" id="KW-1003">Cell membrane</keyword>
<comment type="subcellular location">
    <subcellularLocation>
        <location evidence="1">Cell membrane</location>
        <topology evidence="1">Multi-pass membrane protein</topology>
    </subcellularLocation>
</comment>
<feature type="transmembrane region" description="Helical" evidence="11">
    <location>
        <begin position="141"/>
        <end position="163"/>
    </location>
</feature>
<dbReference type="PANTHER" id="PTHR43099">
    <property type="entry name" value="UPF0053 PROTEIN YRKA"/>
    <property type="match status" value="1"/>
</dbReference>
<evidence type="ECO:0000313" key="15">
    <source>
        <dbReference type="Proteomes" id="UP000219252"/>
    </source>
</evidence>
<dbReference type="Gene3D" id="3.10.580.10">
    <property type="entry name" value="CBS-domain"/>
    <property type="match status" value="1"/>
</dbReference>
<dbReference type="InterPro" id="IPR000644">
    <property type="entry name" value="CBS_dom"/>
</dbReference>
<dbReference type="InterPro" id="IPR005170">
    <property type="entry name" value="Transptr-assoc_dom"/>
</dbReference>
<evidence type="ECO:0000256" key="8">
    <source>
        <dbReference type="ARBA" id="ARBA00023136"/>
    </source>
</evidence>
<dbReference type="CDD" id="cd04590">
    <property type="entry name" value="CBS_pair_CorC_HlyC_assoc"/>
    <property type="match status" value="1"/>
</dbReference>
<dbReference type="PROSITE" id="PS51371">
    <property type="entry name" value="CBS"/>
    <property type="match status" value="2"/>
</dbReference>
<dbReference type="SMART" id="SM01091">
    <property type="entry name" value="CorC_HlyC"/>
    <property type="match status" value="1"/>
</dbReference>
<evidence type="ECO:0000256" key="4">
    <source>
        <dbReference type="ARBA" id="ARBA00022692"/>
    </source>
</evidence>
<keyword evidence="8 10" id="KW-0472">Membrane</keyword>
<dbReference type="AlphaFoldDB" id="A0A285UDV2"/>
<dbReference type="InterPro" id="IPR051676">
    <property type="entry name" value="UPF0053_domain"/>
</dbReference>
<dbReference type="Pfam" id="PF00571">
    <property type="entry name" value="CBS"/>
    <property type="match status" value="2"/>
</dbReference>
<feature type="domain" description="CBS" evidence="12">
    <location>
        <begin position="265"/>
        <end position="327"/>
    </location>
</feature>
<gene>
    <name evidence="14" type="ORF">SAMN05877842_10738</name>
</gene>
<feature type="domain" description="CNNM transmembrane" evidence="13">
    <location>
        <begin position="41"/>
        <end position="246"/>
    </location>
</feature>
<dbReference type="SUPFAM" id="SSF56176">
    <property type="entry name" value="FAD-binding/transporter-associated domain-like"/>
    <property type="match status" value="1"/>
</dbReference>
<dbReference type="PROSITE" id="PS51846">
    <property type="entry name" value="CNNM"/>
    <property type="match status" value="1"/>
</dbReference>
<dbReference type="SMART" id="SM00116">
    <property type="entry name" value="CBS"/>
    <property type="match status" value="2"/>
</dbReference>
<proteinExistence type="inferred from homology"/>
<dbReference type="Proteomes" id="UP000219252">
    <property type="component" value="Unassembled WGS sequence"/>
</dbReference>
<evidence type="ECO:0000256" key="1">
    <source>
        <dbReference type="ARBA" id="ARBA00004651"/>
    </source>
</evidence>
<evidence type="ECO:0000256" key="11">
    <source>
        <dbReference type="SAM" id="Phobius"/>
    </source>
</evidence>
<evidence type="ECO:0000256" key="2">
    <source>
        <dbReference type="ARBA" id="ARBA00006337"/>
    </source>
</evidence>
<dbReference type="EMBL" id="OBQC01000007">
    <property type="protein sequence ID" value="SOC40060.1"/>
    <property type="molecule type" value="Genomic_DNA"/>
</dbReference>
<feature type="transmembrane region" description="Helical" evidence="11">
    <location>
        <begin position="183"/>
        <end position="205"/>
    </location>
</feature>
<evidence type="ECO:0000256" key="7">
    <source>
        <dbReference type="ARBA" id="ARBA00023122"/>
    </source>
</evidence>
<evidence type="ECO:0000256" key="3">
    <source>
        <dbReference type="ARBA" id="ARBA00022475"/>
    </source>
</evidence>